<evidence type="ECO:0000313" key="5">
    <source>
        <dbReference type="Proteomes" id="UP000196710"/>
    </source>
</evidence>
<gene>
    <name evidence="3" type="ORF">ADH66_12825</name>
    <name evidence="4" type="ORF">I5Q82_03145</name>
</gene>
<dbReference type="Gene3D" id="2.120.10.30">
    <property type="entry name" value="TolB, C-terminal domain"/>
    <property type="match status" value="1"/>
</dbReference>
<dbReference type="EMBL" id="CP065321">
    <property type="protein sequence ID" value="QQR30713.1"/>
    <property type="molecule type" value="Genomic_DNA"/>
</dbReference>
<dbReference type="Proteomes" id="UP000196710">
    <property type="component" value="Chromosome"/>
</dbReference>
<evidence type="ECO:0000259" key="2">
    <source>
        <dbReference type="Pfam" id="PF16472"/>
    </source>
</evidence>
<evidence type="ECO:0000256" key="1">
    <source>
        <dbReference type="SAM" id="Phobius"/>
    </source>
</evidence>
<proteinExistence type="predicted"/>
<dbReference type="AlphaFoldDB" id="A0A1Z2XSR8"/>
<dbReference type="InterPro" id="IPR011042">
    <property type="entry name" value="6-blade_b-propeller_TolB-like"/>
</dbReference>
<evidence type="ECO:0000313" key="6">
    <source>
        <dbReference type="Proteomes" id="UP000596035"/>
    </source>
</evidence>
<sequence>MSKFCGNCGVELEDDAKVCGNCGVPCVSTPTSAAKSEVTETVKPTVPTIRTSKTVRVGIVVIAVIAVILIIRGFSDNPKIMSEEEIQMLANNSQNSALVASDGEWIYFNNNGLCKMRSQDGAKQSIVSSEIHPDHMFCINNKLFYYTFPGYYMLNGKAGKDVGFSVFTENCIQSDGSKFYVTGSSNYEDAGVYSCDMRNTKNGTKLSDINPTAILLQGEYLYVISGFDSVNNQPNKNYGTWRMSKNGKDPILVFDYCPDYIVFSGDKMYYTNEYHTVCSANLDGSNETIFYDAKVNGGLNVSKDYIFYVASDTQTIYRIDKKNGNEIALNGDRSSNLNIIGEWLFYENQDHDYKIYKMKFDGSDNQPIY</sequence>
<dbReference type="PANTHER" id="PTHR32256:SF17">
    <property type="entry name" value="EGF-LIKE DOMAIN-CONTAINING PROTEIN"/>
    <property type="match status" value="1"/>
</dbReference>
<dbReference type="InterPro" id="IPR032485">
    <property type="entry name" value="LRP1-like_beta_prop"/>
</dbReference>
<feature type="transmembrane region" description="Helical" evidence="1">
    <location>
        <begin position="57"/>
        <end position="75"/>
    </location>
</feature>
<feature type="domain" description="Prolow-density lipoprotein receptor-related protein 1-like beta-propeller" evidence="2">
    <location>
        <begin position="91"/>
        <end position="368"/>
    </location>
</feature>
<dbReference type="RefSeq" id="WP_066540002.1">
    <property type="nucleotide sequence ID" value="NZ_CP021422.1"/>
</dbReference>
<dbReference type="InterPro" id="IPR053369">
    <property type="entry name" value="SrfA-induced_signal"/>
</dbReference>
<dbReference type="SUPFAM" id="SSF69304">
    <property type="entry name" value="Tricorn protease N-terminal domain"/>
    <property type="match status" value="1"/>
</dbReference>
<reference evidence="4 6" key="3">
    <citation type="submission" date="2020-11" db="EMBL/GenBank/DDBJ databases">
        <title>Closed and high quality bacterial genomes of the OMM12 community.</title>
        <authorList>
            <person name="Marbouty M."/>
            <person name="Lamy-Besnier Q."/>
            <person name="Debarbieux L."/>
            <person name="Koszul R."/>
        </authorList>
    </citation>
    <scope>NUCLEOTIDE SEQUENCE [LARGE SCALE GENOMIC DNA]</scope>
    <source>
        <strain evidence="4 6">KB18</strain>
    </source>
</reference>
<dbReference type="KEGG" id="amur:ADH66_12825"/>
<reference evidence="3" key="1">
    <citation type="journal article" date="2017" name="Genome Announc.">
        <title>High-Quality Whole-Genome Sequences of the Oligo-Mouse-Microbiota Bacterial Community.</title>
        <authorList>
            <person name="Garzetti D."/>
            <person name="Brugiroux S."/>
            <person name="Bunk B."/>
            <person name="Pukall R."/>
            <person name="McCoy K.D."/>
            <person name="Macpherson A.J."/>
            <person name="Stecher B."/>
        </authorList>
    </citation>
    <scope>NUCLEOTIDE SEQUENCE</scope>
    <source>
        <strain evidence="3">KB18</strain>
    </source>
</reference>
<evidence type="ECO:0000313" key="4">
    <source>
        <dbReference type="EMBL" id="QQR30713.1"/>
    </source>
</evidence>
<dbReference type="EMBL" id="CP021422">
    <property type="protein sequence ID" value="ASB41455.1"/>
    <property type="molecule type" value="Genomic_DNA"/>
</dbReference>
<keyword evidence="5" id="KW-1185">Reference proteome</keyword>
<dbReference type="Proteomes" id="UP000596035">
    <property type="component" value="Chromosome"/>
</dbReference>
<keyword evidence="1" id="KW-0812">Transmembrane</keyword>
<accession>A0A1Z2XSR8</accession>
<keyword evidence="1" id="KW-1133">Transmembrane helix</keyword>
<keyword evidence="1" id="KW-0472">Membrane</keyword>
<protein>
    <submittedName>
        <fullName evidence="4">DUF5050 domain-containing protein</fullName>
    </submittedName>
    <submittedName>
        <fullName evidence="3">Zinc ribbon domain-containing protein</fullName>
    </submittedName>
</protein>
<name>A0A1Z2XSR8_9FIRM</name>
<dbReference type="PANTHER" id="PTHR32256">
    <property type="match status" value="1"/>
</dbReference>
<organism evidence="4 6">
    <name type="scientific">Acutalibacter muris</name>
    <dbReference type="NCBI Taxonomy" id="1796620"/>
    <lineage>
        <taxon>Bacteria</taxon>
        <taxon>Bacillati</taxon>
        <taxon>Bacillota</taxon>
        <taxon>Clostridia</taxon>
        <taxon>Eubacteriales</taxon>
        <taxon>Acutalibacteraceae</taxon>
        <taxon>Acutalibacter</taxon>
    </lineage>
</organism>
<reference evidence="5" key="2">
    <citation type="submission" date="2017-05" db="EMBL/GenBank/DDBJ databases">
        <title>Improved OligoMM genomes.</title>
        <authorList>
            <person name="Garzetti D."/>
        </authorList>
    </citation>
    <scope>NUCLEOTIDE SEQUENCE [LARGE SCALE GENOMIC DNA]</scope>
    <source>
        <strain evidence="5">KB18</strain>
    </source>
</reference>
<dbReference type="Pfam" id="PF16472">
    <property type="entry name" value="DUF5050"/>
    <property type="match status" value="1"/>
</dbReference>
<evidence type="ECO:0000313" key="3">
    <source>
        <dbReference type="EMBL" id="ASB41455.1"/>
    </source>
</evidence>